<dbReference type="InterPro" id="IPR007757">
    <property type="entry name" value="MT-A70-like"/>
</dbReference>
<dbReference type="InterPro" id="IPR002052">
    <property type="entry name" value="DNA_methylase_N6_adenine_CS"/>
</dbReference>
<dbReference type="GO" id="GO:0008168">
    <property type="term" value="F:methyltransferase activity"/>
    <property type="evidence" value="ECO:0007669"/>
    <property type="project" value="InterPro"/>
</dbReference>
<dbReference type="PROSITE" id="PS51143">
    <property type="entry name" value="MT_A70"/>
    <property type="match status" value="1"/>
</dbReference>
<dbReference type="Proteomes" id="UP000827724">
    <property type="component" value="Unassembled WGS sequence"/>
</dbReference>
<dbReference type="Pfam" id="PF05063">
    <property type="entry name" value="MT-A70"/>
    <property type="match status" value="1"/>
</dbReference>
<evidence type="ECO:0000256" key="1">
    <source>
        <dbReference type="PROSITE-ProRule" id="PRU00489"/>
    </source>
</evidence>
<name>A0A9P8TZE5_9HYPO</name>
<reference evidence="2" key="1">
    <citation type="submission" date="2021-08" db="EMBL/GenBank/DDBJ databases">
        <title>Chromosome-Level Trichoderma cornu-damae using Hi-C Data.</title>
        <authorList>
            <person name="Kim C.S."/>
        </authorList>
    </citation>
    <scope>NUCLEOTIDE SEQUENCE</scope>
    <source>
        <strain evidence="2">KA19-0412C</strain>
    </source>
</reference>
<dbReference type="InterPro" id="IPR029063">
    <property type="entry name" value="SAM-dependent_MTases_sf"/>
</dbReference>
<dbReference type="SUPFAM" id="SSF53335">
    <property type="entry name" value="S-adenosyl-L-methionine-dependent methyltransferases"/>
    <property type="match status" value="1"/>
</dbReference>
<dbReference type="OrthoDB" id="61116at2759"/>
<dbReference type="AlphaFoldDB" id="A0A9P8TZE5"/>
<organism evidence="2 3">
    <name type="scientific">Trichoderma cornu-damae</name>
    <dbReference type="NCBI Taxonomy" id="654480"/>
    <lineage>
        <taxon>Eukaryota</taxon>
        <taxon>Fungi</taxon>
        <taxon>Dikarya</taxon>
        <taxon>Ascomycota</taxon>
        <taxon>Pezizomycotina</taxon>
        <taxon>Sordariomycetes</taxon>
        <taxon>Hypocreomycetidae</taxon>
        <taxon>Hypocreales</taxon>
        <taxon>Hypocreaceae</taxon>
        <taxon>Trichoderma</taxon>
    </lineage>
</organism>
<comment type="similarity">
    <text evidence="1">Belongs to the MT-A70-like family.</text>
</comment>
<proteinExistence type="inferred from homology"/>
<dbReference type="GO" id="GO:0003676">
    <property type="term" value="F:nucleic acid binding"/>
    <property type="evidence" value="ECO:0007669"/>
    <property type="project" value="InterPro"/>
</dbReference>
<dbReference type="PANTHER" id="PTHR12829:SF4">
    <property type="entry name" value="N(6)-ADENINE-SPECIFIC METHYLTRANSFERASE METTL4"/>
    <property type="match status" value="1"/>
</dbReference>
<dbReference type="PANTHER" id="PTHR12829">
    <property type="entry name" value="N6-ADENOSINE-METHYLTRANSFERASE"/>
    <property type="match status" value="1"/>
</dbReference>
<keyword evidence="3" id="KW-1185">Reference proteome</keyword>
<dbReference type="PROSITE" id="PS00092">
    <property type="entry name" value="N6_MTASE"/>
    <property type="match status" value="1"/>
</dbReference>
<dbReference type="EMBL" id="JAIWOZ010000001">
    <property type="protein sequence ID" value="KAH6610568.1"/>
    <property type="molecule type" value="Genomic_DNA"/>
</dbReference>
<protein>
    <submittedName>
        <fullName evidence="2">Mt-a70 family</fullName>
    </submittedName>
</protein>
<dbReference type="GO" id="GO:0005634">
    <property type="term" value="C:nucleus"/>
    <property type="evidence" value="ECO:0007669"/>
    <property type="project" value="TreeGrafter"/>
</dbReference>
<dbReference type="GO" id="GO:0032259">
    <property type="term" value="P:methylation"/>
    <property type="evidence" value="ECO:0007669"/>
    <property type="project" value="InterPro"/>
</dbReference>
<sequence length="356" mass="38338">MAPESARETAAGPSSILFQSSNGASAVVLLDVPRSLEEAQVPAGLQPSARILSGAPPLEPFTTPEAAAGHGMRGCSPSAGARIADLMAAAAAQSALDQLRCRYSGPFCLPRLCDHPPDGSGPIAAVACASAEASLAFGARIPPGAEYLHGSIQDLRRTFIDRAPQFRLIVIDPPWPNRSARRKKTGGYNIASSLSDVRRLLSSIPVPSHLASDGLVAVWITNKPSILDLVTSPKGLFASWGLELIAQWTWLKITPSGEPIFDMESTWRKPWETLLIAKRMGAKAPSALKPQVVVAVPDIHSRKPNLRRLFEDVLGQDYIALEVFARNLTAGWWSWGDQVLRFQSSGHWVDGGDFRK</sequence>
<accession>A0A9P8TZE5</accession>
<evidence type="ECO:0000313" key="2">
    <source>
        <dbReference type="EMBL" id="KAH6610568.1"/>
    </source>
</evidence>
<comment type="caution">
    <text evidence="2">The sequence shown here is derived from an EMBL/GenBank/DDBJ whole genome shotgun (WGS) entry which is preliminary data.</text>
</comment>
<gene>
    <name evidence="2" type="ORF">Trco_000588</name>
</gene>
<evidence type="ECO:0000313" key="3">
    <source>
        <dbReference type="Proteomes" id="UP000827724"/>
    </source>
</evidence>